<comment type="caution">
    <text evidence="1">The sequence shown here is derived from an EMBL/GenBank/DDBJ whole genome shotgun (WGS) entry which is preliminary data.</text>
</comment>
<organism evidence="1">
    <name type="scientific">mine drainage metagenome</name>
    <dbReference type="NCBI Taxonomy" id="410659"/>
    <lineage>
        <taxon>unclassified sequences</taxon>
        <taxon>metagenomes</taxon>
        <taxon>ecological metagenomes</taxon>
    </lineage>
</organism>
<sequence length="216" mass="22519">MQQCGIARREMAAFQPQTGEFDVLGEAAGAKCRVGRWQAQRQHVPGNQFGPGVEDEAAAVFSQAAVVGQGFQRQPFQPGAVAQVGVEGLRCGGACAAIEAAGSGGGDQRMGTGLQPGLDGDHVAADQPAGWMHQHLMAHPRRFRVQAGQHPQSALVAMLHHGAVGVGAKVQMQLRMPGGHEECFGLRDAADGFKNRATSPGAAYVDVALPVVRRGA</sequence>
<protein>
    <submittedName>
        <fullName evidence="1">Uncharacterized protein</fullName>
    </submittedName>
</protein>
<proteinExistence type="predicted"/>
<accession>A0A1J5PNZ9</accession>
<reference evidence="1" key="1">
    <citation type="submission" date="2016-10" db="EMBL/GenBank/DDBJ databases">
        <title>Sequence of Gallionella enrichment culture.</title>
        <authorList>
            <person name="Poehlein A."/>
            <person name="Muehling M."/>
            <person name="Daniel R."/>
        </authorList>
    </citation>
    <scope>NUCLEOTIDE SEQUENCE</scope>
</reference>
<evidence type="ECO:0000313" key="1">
    <source>
        <dbReference type="EMBL" id="OIQ73302.1"/>
    </source>
</evidence>
<dbReference type="AlphaFoldDB" id="A0A1J5PNZ9"/>
<gene>
    <name evidence="1" type="ORF">GALL_450590</name>
</gene>
<name>A0A1J5PNZ9_9ZZZZ</name>
<dbReference type="EMBL" id="MLJW01002918">
    <property type="protein sequence ID" value="OIQ73302.1"/>
    <property type="molecule type" value="Genomic_DNA"/>
</dbReference>